<dbReference type="EMBL" id="CP111016">
    <property type="protein sequence ID" value="WAR05986.1"/>
    <property type="molecule type" value="Genomic_DNA"/>
</dbReference>
<accession>A0ABY7EBE0</accession>
<gene>
    <name evidence="1" type="ORF">MAR_021355</name>
</gene>
<name>A0ABY7EBE0_MYAAR</name>
<proteinExistence type="predicted"/>
<protein>
    <submittedName>
        <fullName evidence="1">Uncharacterized protein</fullName>
    </submittedName>
</protein>
<sequence length="111" mass="12580">MVIVFKKEDNATPSIEVNSMKITSVNHLSLEDHTLGLHWKTSFGSQSKPHLKVWRPIPGVYYHSCTSLLRLTGAGQMILKSLPLARLQNMIINANHSGLFNITRKFPDTYF</sequence>
<evidence type="ECO:0000313" key="1">
    <source>
        <dbReference type="EMBL" id="WAR05986.1"/>
    </source>
</evidence>
<evidence type="ECO:0000313" key="2">
    <source>
        <dbReference type="Proteomes" id="UP001164746"/>
    </source>
</evidence>
<organism evidence="1 2">
    <name type="scientific">Mya arenaria</name>
    <name type="common">Soft-shell clam</name>
    <dbReference type="NCBI Taxonomy" id="6604"/>
    <lineage>
        <taxon>Eukaryota</taxon>
        <taxon>Metazoa</taxon>
        <taxon>Spiralia</taxon>
        <taxon>Lophotrochozoa</taxon>
        <taxon>Mollusca</taxon>
        <taxon>Bivalvia</taxon>
        <taxon>Autobranchia</taxon>
        <taxon>Heteroconchia</taxon>
        <taxon>Euheterodonta</taxon>
        <taxon>Imparidentia</taxon>
        <taxon>Neoheterodontei</taxon>
        <taxon>Myida</taxon>
        <taxon>Myoidea</taxon>
        <taxon>Myidae</taxon>
        <taxon>Mya</taxon>
    </lineage>
</organism>
<reference evidence="1" key="1">
    <citation type="submission" date="2022-11" db="EMBL/GenBank/DDBJ databases">
        <title>Centuries of genome instability and evolution in soft-shell clam transmissible cancer (bioRxiv).</title>
        <authorList>
            <person name="Hart S.F.M."/>
            <person name="Yonemitsu M.A."/>
            <person name="Giersch R.M."/>
            <person name="Beal B.F."/>
            <person name="Arriagada G."/>
            <person name="Davis B.W."/>
            <person name="Ostrander E.A."/>
            <person name="Goff S.P."/>
            <person name="Metzger M.J."/>
        </authorList>
    </citation>
    <scope>NUCLEOTIDE SEQUENCE</scope>
    <source>
        <strain evidence="1">MELC-2E11</strain>
        <tissue evidence="1">Siphon/mantle</tissue>
    </source>
</reference>
<keyword evidence="2" id="KW-1185">Reference proteome</keyword>
<dbReference type="Proteomes" id="UP001164746">
    <property type="component" value="Chromosome 5"/>
</dbReference>